<evidence type="ECO:0000259" key="2">
    <source>
        <dbReference type="PROSITE" id="PS51278"/>
    </source>
</evidence>
<sequence length="381" mass="43568">MLVQKHFESDRFIPDKKHDACGLFGVMNTKGEKFGGSMAINAIKNMKVRGSGLGGGFAIYGLYPEYKEYYALHIMYQNKNLDAKRRVEAFLKEHFYVVYDEEIPTNPDVALFFPPIVWRYYVAPQKKSEDQAIPDDEYVVTRVMYLNTNVDDAYVFSSGKDVGVFKGVGFPEEIADYFMLDKLYQGHIWTVHSRFPTNTPGWWGGAHPFNILDWTVVHNGEISSYGTNRRYLEMHNYYCTLHTDTEVLAYAVDLLMRRQSLPIEIVSKIFAPPMWDVIEKMNENDKELFTALRMTYAPLLMNGPFTVIIAHHNEMIGLTDRIRLRPITAGAKGDFVFLSSEEASIRAVCPDLEMAWTPPGGEPVVVRMNSQDHLLSVKNSI</sequence>
<keyword evidence="4" id="KW-1185">Reference proteome</keyword>
<dbReference type="PROSITE" id="PS51278">
    <property type="entry name" value="GATASE_TYPE_2"/>
    <property type="match status" value="1"/>
</dbReference>
<dbReference type="Proteomes" id="UP000199337">
    <property type="component" value="Unassembled WGS sequence"/>
</dbReference>
<feature type="active site" description="For GATase activity" evidence="1">
    <location>
        <position position="21"/>
    </location>
</feature>
<reference evidence="4" key="1">
    <citation type="submission" date="2016-10" db="EMBL/GenBank/DDBJ databases">
        <authorList>
            <person name="Varghese N."/>
            <person name="Submissions S."/>
        </authorList>
    </citation>
    <scope>NUCLEOTIDE SEQUENCE [LARGE SCALE GENOMIC DNA]</scope>
    <source>
        <strain evidence="4">DSM 17038</strain>
    </source>
</reference>
<evidence type="ECO:0000256" key="1">
    <source>
        <dbReference type="PIRSR" id="PIRSR018774-1"/>
    </source>
</evidence>
<dbReference type="STRING" id="341036.SAMN05660649_00330"/>
<dbReference type="InterPro" id="IPR017932">
    <property type="entry name" value="GATase_2_dom"/>
</dbReference>
<dbReference type="AlphaFoldDB" id="A0A1I2N328"/>
<organism evidence="3 4">
    <name type="scientific">Desulfotruncus arcticus DSM 17038</name>
    <dbReference type="NCBI Taxonomy" id="1121424"/>
    <lineage>
        <taxon>Bacteria</taxon>
        <taxon>Bacillati</taxon>
        <taxon>Bacillota</taxon>
        <taxon>Clostridia</taxon>
        <taxon>Eubacteriales</taxon>
        <taxon>Desulfallaceae</taxon>
        <taxon>Desulfotruncus</taxon>
    </lineage>
</organism>
<protein>
    <submittedName>
        <fullName evidence="3">Glutamate synthase domain-containing protein 1</fullName>
    </submittedName>
</protein>
<dbReference type="CDD" id="cd01907">
    <property type="entry name" value="GlxB"/>
    <property type="match status" value="1"/>
</dbReference>
<dbReference type="RefSeq" id="WP_092468057.1">
    <property type="nucleotide sequence ID" value="NZ_FOOX01000001.1"/>
</dbReference>
<feature type="domain" description="Glutamine amidotransferase type-2" evidence="2">
    <location>
        <begin position="21"/>
        <end position="369"/>
    </location>
</feature>
<evidence type="ECO:0000313" key="4">
    <source>
        <dbReference type="Proteomes" id="UP000199337"/>
    </source>
</evidence>
<dbReference type="EMBL" id="FOOX01000001">
    <property type="protein sequence ID" value="SFF98254.1"/>
    <property type="molecule type" value="Genomic_DNA"/>
</dbReference>
<name>A0A1I2N328_9FIRM</name>
<dbReference type="SUPFAM" id="SSF56235">
    <property type="entry name" value="N-terminal nucleophile aminohydrolases (Ntn hydrolases)"/>
    <property type="match status" value="1"/>
</dbReference>
<dbReference type="InterPro" id="IPR029055">
    <property type="entry name" value="Ntn_hydrolases_N"/>
</dbReference>
<dbReference type="Pfam" id="PF00310">
    <property type="entry name" value="GATase_2"/>
    <property type="match status" value="1"/>
</dbReference>
<proteinExistence type="predicted"/>
<dbReference type="PIRSF" id="PIRSF018774">
    <property type="entry name" value="GOGAT_lg_dom1"/>
    <property type="match status" value="1"/>
</dbReference>
<dbReference type="InterPro" id="IPR012375">
    <property type="entry name" value="Glu_synth_lsu_1"/>
</dbReference>
<accession>A0A1I2N328</accession>
<dbReference type="Gene3D" id="3.60.20.10">
    <property type="entry name" value="Glutamine Phosphoribosylpyrophosphate, subunit 1, domain 1"/>
    <property type="match status" value="1"/>
</dbReference>
<evidence type="ECO:0000313" key="3">
    <source>
        <dbReference type="EMBL" id="SFF98254.1"/>
    </source>
</evidence>
<gene>
    <name evidence="3" type="ORF">SAMN05660649_00330</name>
</gene>
<dbReference type="OrthoDB" id="9770094at2"/>